<dbReference type="SUPFAM" id="SSF48452">
    <property type="entry name" value="TPR-like"/>
    <property type="match status" value="1"/>
</dbReference>
<evidence type="ECO:0000313" key="10">
    <source>
        <dbReference type="Proteomes" id="UP000195772"/>
    </source>
</evidence>
<dbReference type="eggNOG" id="COG0614">
    <property type="taxonomic scope" value="Bacteria"/>
</dbReference>
<keyword evidence="4" id="KW-0472">Membrane</keyword>
<evidence type="ECO:0000256" key="2">
    <source>
        <dbReference type="ARBA" id="ARBA00006275"/>
    </source>
</evidence>
<dbReference type="Pfam" id="PF07980">
    <property type="entry name" value="SusD_RagB"/>
    <property type="match status" value="1"/>
</dbReference>
<evidence type="ECO:0000313" key="9">
    <source>
        <dbReference type="EMBL" id="OUN04446.1"/>
    </source>
</evidence>
<comment type="subcellular location">
    <subcellularLocation>
        <location evidence="1">Cell outer membrane</location>
    </subcellularLocation>
</comment>
<evidence type="ECO:0000256" key="1">
    <source>
        <dbReference type="ARBA" id="ARBA00004442"/>
    </source>
</evidence>
<reference evidence="10" key="1">
    <citation type="submission" date="2017-04" db="EMBL/GenBank/DDBJ databases">
        <title>Function of individual gut microbiota members based on whole genome sequencing of pure cultures obtained from chicken caecum.</title>
        <authorList>
            <person name="Medvecky M."/>
            <person name="Cejkova D."/>
            <person name="Polansky O."/>
            <person name="Karasova D."/>
            <person name="Kubasova T."/>
            <person name="Cizek A."/>
            <person name="Rychlik I."/>
        </authorList>
    </citation>
    <scope>NUCLEOTIDE SEQUENCE [LARGE SCALE GENOMIC DNA]</scope>
    <source>
        <strain evidence="10">An90</strain>
    </source>
</reference>
<evidence type="ECO:0000259" key="8">
    <source>
        <dbReference type="Pfam" id="PF14322"/>
    </source>
</evidence>
<feature type="signal peptide" evidence="6">
    <location>
        <begin position="1"/>
        <end position="22"/>
    </location>
</feature>
<evidence type="ECO:0000256" key="3">
    <source>
        <dbReference type="ARBA" id="ARBA00022729"/>
    </source>
</evidence>
<organism evidence="9 10">
    <name type="scientific">Alistipes onderdonkii</name>
    <dbReference type="NCBI Taxonomy" id="328813"/>
    <lineage>
        <taxon>Bacteria</taxon>
        <taxon>Pseudomonadati</taxon>
        <taxon>Bacteroidota</taxon>
        <taxon>Bacteroidia</taxon>
        <taxon>Bacteroidales</taxon>
        <taxon>Rikenellaceae</taxon>
        <taxon>Alistipes</taxon>
    </lineage>
</organism>
<dbReference type="InterPro" id="IPR011990">
    <property type="entry name" value="TPR-like_helical_dom_sf"/>
</dbReference>
<keyword evidence="5" id="KW-0998">Cell outer membrane</keyword>
<proteinExistence type="inferred from homology"/>
<dbReference type="PROSITE" id="PS51257">
    <property type="entry name" value="PROKAR_LIPOPROTEIN"/>
    <property type="match status" value="1"/>
</dbReference>
<feature type="domain" description="RagB/SusD" evidence="7">
    <location>
        <begin position="328"/>
        <end position="616"/>
    </location>
</feature>
<evidence type="ECO:0000256" key="6">
    <source>
        <dbReference type="SAM" id="SignalP"/>
    </source>
</evidence>
<name>A0A1Y3QXU5_9BACT</name>
<dbReference type="RefSeq" id="WP_087401361.1">
    <property type="nucleotide sequence ID" value="NZ_NFHB01000002.1"/>
</dbReference>
<dbReference type="EMBL" id="NFHB01000002">
    <property type="protein sequence ID" value="OUN04446.1"/>
    <property type="molecule type" value="Genomic_DNA"/>
</dbReference>
<sequence>MKKNIVYLMLASLLLFTGCANYLDQDPEDLNSMDKIFSSKIETTKWYNRIYSDDFMVQEMHYSGQIPYFWCTDESAYILESHVRNIAEGKMSPDNYYGYTGSYNLYFFVRYYQAIRHCNLFLENVDKCAELGEIDRRTMRAEARFMRAYYHYLLLRLYGPIPIVETSRSADQIGASQARNTLGECVRWINGEIDWACENGMPAARDEKFTLGLPTIGAARAIQSRMLLMVASPLFNGNSAYKNWTNHDGTVLMPQTYDKELWKDAADAAKTVIDMTEYQLLKPAADATFDEIVDNLRAVTTTWGAGKNTEIIWGHPNSVQWYGMCALPARWYGWNGRYSLAIDMINDFFMSDGSPSRPLEEWFASKKFSAEAGNGTIANTFWMFVDREPRFYASVHFPNQRLSYAYENKTDSYQDADGYGVVDFWYSGLSGNGSTPGDKNTSGFSVRKNLPLDYRSNKQTSEATRMLNVPFPIIRLGEVYLNYAEALNEYYGTSRQDEALYYLNEIRTRAGIPAYEGSYSQDEMREMIRHERKIELAWECNRYFDVRRWFTAHGPDGEFNHDEYGLDMSRGTGATDPAFFTLTKVANKRFDIQHYFLPIKSSEVMLNTQLVQAPYY</sequence>
<dbReference type="OrthoDB" id="5694214at2"/>
<dbReference type="InterPro" id="IPR012944">
    <property type="entry name" value="SusD_RagB_dom"/>
</dbReference>
<comment type="similarity">
    <text evidence="2">Belongs to the SusD family.</text>
</comment>
<dbReference type="Proteomes" id="UP000195772">
    <property type="component" value="Unassembled WGS sequence"/>
</dbReference>
<comment type="caution">
    <text evidence="9">The sequence shown here is derived from an EMBL/GenBank/DDBJ whole genome shotgun (WGS) entry which is preliminary data.</text>
</comment>
<dbReference type="AlphaFoldDB" id="A0A1Y3QXU5"/>
<evidence type="ECO:0000256" key="4">
    <source>
        <dbReference type="ARBA" id="ARBA00023136"/>
    </source>
</evidence>
<feature type="domain" description="SusD-like N-terminal" evidence="8">
    <location>
        <begin position="43"/>
        <end position="228"/>
    </location>
</feature>
<accession>A0A1Y3QXU5</accession>
<dbReference type="Gene3D" id="1.25.40.390">
    <property type="match status" value="1"/>
</dbReference>
<feature type="chain" id="PRO_5012350441" evidence="6">
    <location>
        <begin position="23"/>
        <end position="616"/>
    </location>
</feature>
<keyword evidence="3 6" id="KW-0732">Signal</keyword>
<evidence type="ECO:0000259" key="7">
    <source>
        <dbReference type="Pfam" id="PF07980"/>
    </source>
</evidence>
<dbReference type="Pfam" id="PF14322">
    <property type="entry name" value="SusD-like_3"/>
    <property type="match status" value="1"/>
</dbReference>
<evidence type="ECO:0000256" key="5">
    <source>
        <dbReference type="ARBA" id="ARBA00023237"/>
    </source>
</evidence>
<dbReference type="GO" id="GO:0009279">
    <property type="term" value="C:cell outer membrane"/>
    <property type="evidence" value="ECO:0007669"/>
    <property type="project" value="UniProtKB-SubCell"/>
</dbReference>
<gene>
    <name evidence="9" type="ORF">B5G41_03825</name>
</gene>
<protein>
    <submittedName>
        <fullName evidence="9">RagB/SusD family nutrient uptake outer membrane protein</fullName>
    </submittedName>
</protein>
<dbReference type="InterPro" id="IPR033985">
    <property type="entry name" value="SusD-like_N"/>
</dbReference>